<feature type="domain" description="Fibronectin type-III" evidence="9">
    <location>
        <begin position="899"/>
        <end position="988"/>
    </location>
</feature>
<accession>A0ABT7SGM0</accession>
<dbReference type="InterPro" id="IPR013783">
    <property type="entry name" value="Ig-like_fold"/>
</dbReference>
<dbReference type="SMART" id="SM00060">
    <property type="entry name" value="FN3"/>
    <property type="match status" value="3"/>
</dbReference>
<dbReference type="Pfam" id="PF02011">
    <property type="entry name" value="Glyco_hydro_48"/>
    <property type="match status" value="1"/>
</dbReference>
<keyword evidence="5" id="KW-0119">Carbohydrate metabolism</keyword>
<evidence type="ECO:0000256" key="2">
    <source>
        <dbReference type="ARBA" id="ARBA00022737"/>
    </source>
</evidence>
<keyword evidence="1 8" id="KW-0732">Signal</keyword>
<feature type="domain" description="Fibronectin type-III" evidence="9">
    <location>
        <begin position="707"/>
        <end position="793"/>
    </location>
</feature>
<dbReference type="InterPro" id="IPR027390">
    <property type="entry name" value="Endoglucanase_F_dom3"/>
</dbReference>
<dbReference type="PANTHER" id="PTHR13817:SF166">
    <property type="entry name" value="NEURONAL IGCAM-RELATED"/>
    <property type="match status" value="1"/>
</dbReference>
<evidence type="ECO:0000256" key="7">
    <source>
        <dbReference type="ARBA" id="ARBA00023326"/>
    </source>
</evidence>
<dbReference type="InterPro" id="IPR001919">
    <property type="entry name" value="CBD2"/>
</dbReference>
<dbReference type="Gene3D" id="2.170.160.10">
    <property type="entry name" value="Endo-1,4-beta-glucanase f. Domain 2"/>
    <property type="match status" value="1"/>
</dbReference>
<dbReference type="SUPFAM" id="SSF49265">
    <property type="entry name" value="Fibronectin type III"/>
    <property type="match status" value="2"/>
</dbReference>
<evidence type="ECO:0000256" key="3">
    <source>
        <dbReference type="ARBA" id="ARBA00022801"/>
    </source>
</evidence>
<feature type="chain" id="PRO_5046666138" evidence="8">
    <location>
        <begin position="33"/>
        <end position="1096"/>
    </location>
</feature>
<evidence type="ECO:0000256" key="5">
    <source>
        <dbReference type="ARBA" id="ARBA00023277"/>
    </source>
</evidence>
<keyword evidence="4" id="KW-0136">Cellulose degradation</keyword>
<dbReference type="RefSeq" id="WP_289454442.1">
    <property type="nucleotide sequence ID" value="NZ_JAUCGQ010000001.1"/>
</dbReference>
<evidence type="ECO:0000259" key="9">
    <source>
        <dbReference type="PROSITE" id="PS50853"/>
    </source>
</evidence>
<evidence type="ECO:0000256" key="4">
    <source>
        <dbReference type="ARBA" id="ARBA00023001"/>
    </source>
</evidence>
<dbReference type="InterPro" id="IPR023309">
    <property type="entry name" value="Endo-1-4-beta-glucanase_dom2"/>
</dbReference>
<evidence type="ECO:0000256" key="8">
    <source>
        <dbReference type="SAM" id="SignalP"/>
    </source>
</evidence>
<dbReference type="GO" id="GO:0016787">
    <property type="term" value="F:hydrolase activity"/>
    <property type="evidence" value="ECO:0007669"/>
    <property type="project" value="UniProtKB-KW"/>
</dbReference>
<dbReference type="InterPro" id="IPR003961">
    <property type="entry name" value="FN3_dom"/>
</dbReference>
<dbReference type="InterPro" id="IPR006311">
    <property type="entry name" value="TAT_signal"/>
</dbReference>
<dbReference type="InterPro" id="IPR036116">
    <property type="entry name" value="FN3_sf"/>
</dbReference>
<dbReference type="SUPFAM" id="SSF48208">
    <property type="entry name" value="Six-hairpin glycosidases"/>
    <property type="match status" value="1"/>
</dbReference>
<dbReference type="Pfam" id="PF00041">
    <property type="entry name" value="fn3"/>
    <property type="match status" value="3"/>
</dbReference>
<dbReference type="Gene3D" id="2.60.40.290">
    <property type="match status" value="1"/>
</dbReference>
<dbReference type="Gene3D" id="2.60.40.10">
    <property type="entry name" value="Immunoglobulins"/>
    <property type="match status" value="3"/>
</dbReference>
<dbReference type="InterPro" id="IPR050964">
    <property type="entry name" value="Striated_Muscle_Regulatory"/>
</dbReference>
<dbReference type="Gene3D" id="4.10.870.10">
    <property type="entry name" value="Endo-1,4-beta-glucanase f. Domain 3"/>
    <property type="match status" value="1"/>
</dbReference>
<dbReference type="PANTHER" id="PTHR13817">
    <property type="entry name" value="TITIN"/>
    <property type="match status" value="1"/>
</dbReference>
<evidence type="ECO:0000259" key="10">
    <source>
        <dbReference type="PROSITE" id="PS51173"/>
    </source>
</evidence>
<dbReference type="InterPro" id="IPR012291">
    <property type="entry name" value="CBM2_carb-bd_dom_sf"/>
</dbReference>
<dbReference type="EMBL" id="JAUCGQ010000001">
    <property type="protein sequence ID" value="MDM7854669.1"/>
    <property type="molecule type" value="Genomic_DNA"/>
</dbReference>
<gene>
    <name evidence="11" type="ORF">QRT04_06980</name>
</gene>
<keyword evidence="2" id="KW-0677">Repeat</keyword>
<dbReference type="PROSITE" id="PS51318">
    <property type="entry name" value="TAT"/>
    <property type="match status" value="1"/>
</dbReference>
<keyword evidence="3 11" id="KW-0378">Hydrolase</keyword>
<dbReference type="InterPro" id="IPR008928">
    <property type="entry name" value="6-hairpin_glycosidase_sf"/>
</dbReference>
<protein>
    <submittedName>
        <fullName evidence="11">Glycoside hydrolase family 48 protein</fullName>
    </submittedName>
</protein>
<dbReference type="InterPro" id="IPR000556">
    <property type="entry name" value="Glyco_hydro_48F"/>
</dbReference>
<proteinExistence type="predicted"/>
<dbReference type="PROSITE" id="PS51173">
    <property type="entry name" value="CBM2"/>
    <property type="match status" value="1"/>
</dbReference>
<keyword evidence="7" id="KW-0624">Polysaccharide degradation</keyword>
<comment type="caution">
    <text evidence="11">The sequence shown here is derived from an EMBL/GenBank/DDBJ whole genome shotgun (WGS) entry which is preliminary data.</text>
</comment>
<evidence type="ECO:0000313" key="12">
    <source>
        <dbReference type="Proteomes" id="UP001529338"/>
    </source>
</evidence>
<dbReference type="Gene3D" id="1.50.10.10">
    <property type="match status" value="1"/>
</dbReference>
<organism evidence="11 12">
    <name type="scientific">Cellulomonas alba</name>
    <dbReference type="NCBI Taxonomy" id="3053467"/>
    <lineage>
        <taxon>Bacteria</taxon>
        <taxon>Bacillati</taxon>
        <taxon>Actinomycetota</taxon>
        <taxon>Actinomycetes</taxon>
        <taxon>Micrococcales</taxon>
        <taxon>Cellulomonadaceae</taxon>
        <taxon>Cellulomonas</taxon>
    </lineage>
</organism>
<dbReference type="PRINTS" id="PR00844">
    <property type="entry name" value="GLHYDRLASE48"/>
</dbReference>
<name>A0ABT7SGM0_9CELL</name>
<reference evidence="11 12" key="1">
    <citation type="submission" date="2023-06" db="EMBL/GenBank/DDBJ databases">
        <title>Cellulomonas sp. MW4 Whole genome sequence.</title>
        <authorList>
            <person name="Park S."/>
        </authorList>
    </citation>
    <scope>NUCLEOTIDE SEQUENCE [LARGE SCALE GENOMIC DNA]</scope>
    <source>
        <strain evidence="11 12">MW4</strain>
    </source>
</reference>
<dbReference type="SMART" id="SM00637">
    <property type="entry name" value="CBD_II"/>
    <property type="match status" value="1"/>
</dbReference>
<sequence length="1096" mass="115112">MSSPHRRTARAALSLLGAASLLAVAGVTSAQAATPSLIQALPSNVKLAAPLAAATSDDDYKQRFLTMYNKIHDPANGYFSPQGIPYHSVETLIVEAPDYGHETTSEAYSYYVWLEALYGQVTGDWSTLNTAWNTLEKYMIPASVDQPTNSFYDPSKPATYASEYNTPDKYPSQLNSGVSVGKDPLAAELKSTYGTSDIYAMHWLADVDNKYGFGATPGTGCELGPSATGTSFINTFQRGPQESVWETVPQPSCDEFKYGGKNGYLDLFTGDSSYAKQWKYTDAPDADARAIEAVYWANQWATAQGKQADIAGTVAKAAKLGDYLRYSFYDKYFKQPGCTSQSCPAGSGKDSSNYLLSWYYAWGGALDTSAGWAWRIGSSTSHFGYQNPLAAYALSTDPSLTPKSPTAKTDWATSLTRQLEFYTWLQSSEGGIAGGATNSWDGSYSAPPSGTPTFYGLSYVEAPVYHDPPSNQWFGMQAWSMQRVAELYNTSGNAQAKAVLDKWVPWVVANIKINGTDWQIPSDLTWSGAPETWNPTSPKANTNLHVTVKSYGQDVGVAGDTARALLFYAAKAKDTTVQAKAKALLDAIWASDQDTKGVSTTETRTDYGRFDDVYSGAGSDGTYIPSGWTGTMPNGDAIKPGVSFLDIRSFYKNDPAFSKVDTYLKGGAAPTFNYHRFWAQTAIAAALADYARLFGTTTTTDTTAPTTPTGLQAGTVTSNSVALSWTASTDADSGVAGYDVYRGTTKVGSPTTTSFTDTGLTASTAYSYTVRARDVAGNVSSASSALSVTTKAASGDTTAPSVPTGLKAGTVGQDSVSISWTASTDETGGSGLAGYDVYRGTTKVGSTTTTSFTDTGLNPSTAYSYTVRARDVAGNVSAASSALSVTTSGPTQDTTAPSVPSGLTATTVTDTSVTLTWTGSTDTGGSGLAGYDVYRGSAKVGSTGAAATTYTDSGLTASTAYQYTVRAKDVAGNVSAASSALSVTTKAGSSTGACKVTYGHSDWNTGFTAQLHLTNTGTSAINGWTLKFSFAGNQQVTQGWSATWSQSGSAVTATAMDWNKSIPVGGSTDIGFNGSYSGSNATPTSFTLNGATCTVG</sequence>
<dbReference type="PROSITE" id="PS50853">
    <property type="entry name" value="FN3"/>
    <property type="match status" value="3"/>
</dbReference>
<dbReference type="Pfam" id="PF00553">
    <property type="entry name" value="CBM_2"/>
    <property type="match status" value="1"/>
</dbReference>
<feature type="domain" description="CBM2" evidence="10">
    <location>
        <begin position="987"/>
        <end position="1096"/>
    </location>
</feature>
<keyword evidence="12" id="KW-1185">Reference proteome</keyword>
<feature type="signal peptide" evidence="8">
    <location>
        <begin position="1"/>
        <end position="32"/>
    </location>
</feature>
<evidence type="ECO:0000313" key="11">
    <source>
        <dbReference type="EMBL" id="MDM7854669.1"/>
    </source>
</evidence>
<feature type="domain" description="Fibronectin type-III" evidence="9">
    <location>
        <begin position="802"/>
        <end position="890"/>
    </location>
</feature>
<evidence type="ECO:0000256" key="6">
    <source>
        <dbReference type="ARBA" id="ARBA00023295"/>
    </source>
</evidence>
<dbReference type="InterPro" id="IPR008965">
    <property type="entry name" value="CBM2/CBM3_carb-bd_dom_sf"/>
</dbReference>
<dbReference type="SUPFAM" id="SSF49384">
    <property type="entry name" value="Carbohydrate-binding domain"/>
    <property type="match status" value="1"/>
</dbReference>
<keyword evidence="6" id="KW-0326">Glycosidase</keyword>
<evidence type="ECO:0000256" key="1">
    <source>
        <dbReference type="ARBA" id="ARBA00022729"/>
    </source>
</evidence>
<dbReference type="CDD" id="cd00063">
    <property type="entry name" value="FN3"/>
    <property type="match status" value="3"/>
</dbReference>
<dbReference type="InterPro" id="IPR012341">
    <property type="entry name" value="6hp_glycosidase-like_sf"/>
</dbReference>
<dbReference type="Proteomes" id="UP001529338">
    <property type="component" value="Unassembled WGS sequence"/>
</dbReference>